<organism evidence="1">
    <name type="scientific">mine drainage metagenome</name>
    <dbReference type="NCBI Taxonomy" id="410659"/>
    <lineage>
        <taxon>unclassified sequences</taxon>
        <taxon>metagenomes</taxon>
        <taxon>ecological metagenomes</taxon>
    </lineage>
</organism>
<reference evidence="1" key="1">
    <citation type="submission" date="2016-10" db="EMBL/GenBank/DDBJ databases">
        <title>Sequence of Gallionella enrichment culture.</title>
        <authorList>
            <person name="Poehlein A."/>
            <person name="Muehling M."/>
            <person name="Daniel R."/>
        </authorList>
    </citation>
    <scope>NUCLEOTIDE SEQUENCE</scope>
</reference>
<gene>
    <name evidence="1" type="ORF">GALL_529520</name>
</gene>
<sequence>MRPTEQRGQHLAGLVGVVVDGLLAEDDKLGLFLADHGRQQLGHAERLQFDVGVDQHGAVGADGHRGAQGLLAGCDAAAHRDHLGRSAFLPQANGFFHGDFVKGVHAHLHPGDIDAAGVGLDTHLDVVIHHALDGDQDFHPILLCVDRLGSV</sequence>
<protein>
    <submittedName>
        <fullName evidence="1">Uncharacterized protein</fullName>
    </submittedName>
</protein>
<evidence type="ECO:0000313" key="1">
    <source>
        <dbReference type="EMBL" id="OIQ65489.1"/>
    </source>
</evidence>
<dbReference type="EMBL" id="MLJW01007291">
    <property type="protein sequence ID" value="OIQ65489.1"/>
    <property type="molecule type" value="Genomic_DNA"/>
</dbReference>
<proteinExistence type="predicted"/>
<accession>A0A1J5P1S0</accession>
<comment type="caution">
    <text evidence="1">The sequence shown here is derived from an EMBL/GenBank/DDBJ whole genome shotgun (WGS) entry which is preliminary data.</text>
</comment>
<dbReference type="AlphaFoldDB" id="A0A1J5P1S0"/>
<name>A0A1J5P1S0_9ZZZZ</name>